<dbReference type="InterPro" id="IPR053858">
    <property type="entry name" value="Arb2_dom"/>
</dbReference>
<name>A0ABR3S6E2_9PLEO</name>
<keyword evidence="1" id="KW-0175">Coiled coil</keyword>
<evidence type="ECO:0000313" key="4">
    <source>
        <dbReference type="Proteomes" id="UP001521222"/>
    </source>
</evidence>
<dbReference type="EMBL" id="JAKIXB020000001">
    <property type="protein sequence ID" value="KAL1611757.1"/>
    <property type="molecule type" value="Genomic_DNA"/>
</dbReference>
<dbReference type="Pfam" id="PF22749">
    <property type="entry name" value="Arb2"/>
    <property type="match status" value="1"/>
</dbReference>
<keyword evidence="4" id="KW-1185">Reference proteome</keyword>
<dbReference type="PANTHER" id="PTHR21357:SF4">
    <property type="entry name" value="FAM172 FAMILY PROTEIN HOMOLOG CG10038"/>
    <property type="match status" value="1"/>
</dbReference>
<sequence length="589" mass="65036">MIEAPEKSFVFNSTNNDRHNEVRNEALHGVYTSGSLFAQASANTDSSPACSRVEVLDRLSKLGIRQLYFPDLTTTKPNGPHIPILAPPLDVLKARKRIVVVVNDALQDLGVLAYRRLQRELGLNGGSVINFVKELAKRSALANKTSSLDTSSLFDDGFQIEHDEEAPGLVVMNVGQLLYSHKYNRAMTTRSWYALPRKSITHDQIRIHERENYVEGHRSAPEHIKTVFERLLCKPNHVAADAEIYVVAIEGGADSLLQVLKEDFNRYGARVTAMALVHSLVDNTEIDHPSLKAFLHQRTRQWKYTDLSTNPTQCTELPEDYSSDCRAKDNAQGSKPLCWNEQHGSTGVLDSLTETLHRLTLSFKPSIIGDKPASTKSETDSSFEWKSSVLCPTFAGGKDSTGECVFTESEVQHAILDFFEEVAQNSRDYSNPEFTTYGDVPHPTADAPFGLSADPTVQLDSDIQTASPMMTSEQMEVDEARAQLADMRIALGACPDNDQAFAKGRTRLIQKIEKQETTIKELQVKALGSGSLSAGEVEDLRQDWSPKIDGPQVPFAGTLVDSELLKAAGLGETASEELDKPEDGEKAFI</sequence>
<accession>A0ABR3S6E2</accession>
<comment type="caution">
    <text evidence="3">The sequence shown here is derived from an EMBL/GenBank/DDBJ whole genome shotgun (WGS) entry which is preliminary data.</text>
</comment>
<feature type="coiled-coil region" evidence="1">
    <location>
        <begin position="470"/>
        <end position="525"/>
    </location>
</feature>
<dbReference type="PANTHER" id="PTHR21357">
    <property type="entry name" value="FAM172 FAMILY PROTEIN HOMOLOG CG10038"/>
    <property type="match status" value="1"/>
</dbReference>
<dbReference type="Proteomes" id="UP001521222">
    <property type="component" value="Unassembled WGS sequence"/>
</dbReference>
<feature type="domain" description="Arb2" evidence="2">
    <location>
        <begin position="1"/>
        <end position="303"/>
    </location>
</feature>
<evidence type="ECO:0000256" key="1">
    <source>
        <dbReference type="SAM" id="Coils"/>
    </source>
</evidence>
<gene>
    <name evidence="3" type="ORF">SLS59_000476</name>
</gene>
<organism evidence="3 4">
    <name type="scientific">Nothophoma quercina</name>
    <dbReference type="NCBI Taxonomy" id="749835"/>
    <lineage>
        <taxon>Eukaryota</taxon>
        <taxon>Fungi</taxon>
        <taxon>Dikarya</taxon>
        <taxon>Ascomycota</taxon>
        <taxon>Pezizomycotina</taxon>
        <taxon>Dothideomycetes</taxon>
        <taxon>Pleosporomycetidae</taxon>
        <taxon>Pleosporales</taxon>
        <taxon>Pleosporineae</taxon>
        <taxon>Didymellaceae</taxon>
        <taxon>Nothophoma</taxon>
    </lineage>
</organism>
<dbReference type="InterPro" id="IPR048263">
    <property type="entry name" value="Arb2"/>
</dbReference>
<protein>
    <recommendedName>
        <fullName evidence="2">Arb2 domain-containing protein</fullName>
    </recommendedName>
</protein>
<evidence type="ECO:0000313" key="3">
    <source>
        <dbReference type="EMBL" id="KAL1611757.1"/>
    </source>
</evidence>
<reference evidence="3 4" key="1">
    <citation type="submission" date="2024-02" db="EMBL/GenBank/DDBJ databases">
        <title>De novo assembly and annotation of 12 fungi associated with fruit tree decline syndrome in Ontario, Canada.</title>
        <authorList>
            <person name="Sulman M."/>
            <person name="Ellouze W."/>
            <person name="Ilyukhin E."/>
        </authorList>
    </citation>
    <scope>NUCLEOTIDE SEQUENCE [LARGE SCALE GENOMIC DNA]</scope>
    <source>
        <strain evidence="3 4">M97-236</strain>
    </source>
</reference>
<evidence type="ECO:0000259" key="2">
    <source>
        <dbReference type="Pfam" id="PF22749"/>
    </source>
</evidence>
<proteinExistence type="predicted"/>